<keyword evidence="3" id="KW-0812">Transmembrane</keyword>
<dbReference type="InterPro" id="IPR007737">
    <property type="entry name" value="Mga_HTH"/>
</dbReference>
<evidence type="ECO:0000256" key="1">
    <source>
        <dbReference type="ARBA" id="ARBA00023015"/>
    </source>
</evidence>
<organism evidence="5 6">
    <name type="scientific">Carnobacterium maltaromaticum</name>
    <name type="common">Carnobacterium piscicola</name>
    <dbReference type="NCBI Taxonomy" id="2751"/>
    <lineage>
        <taxon>Bacteria</taxon>
        <taxon>Bacillati</taxon>
        <taxon>Bacillota</taxon>
        <taxon>Bacilli</taxon>
        <taxon>Lactobacillales</taxon>
        <taxon>Carnobacteriaceae</taxon>
        <taxon>Carnobacterium</taxon>
    </lineage>
</organism>
<evidence type="ECO:0000259" key="4">
    <source>
        <dbReference type="Pfam" id="PF05043"/>
    </source>
</evidence>
<keyword evidence="2" id="KW-0804">Transcription</keyword>
<name>A0AAW9K8F4_CARML</name>
<evidence type="ECO:0000256" key="3">
    <source>
        <dbReference type="SAM" id="Phobius"/>
    </source>
</evidence>
<feature type="transmembrane region" description="Helical" evidence="3">
    <location>
        <begin position="20"/>
        <end position="37"/>
    </location>
</feature>
<comment type="caution">
    <text evidence="5">The sequence shown here is derived from an EMBL/GenBank/DDBJ whole genome shotgun (WGS) entry which is preliminary data.</text>
</comment>
<protein>
    <submittedName>
        <fullName evidence="5">Helix-turn-helix domain-containing protein</fullName>
    </submittedName>
</protein>
<evidence type="ECO:0000313" key="6">
    <source>
        <dbReference type="Proteomes" id="UP001290462"/>
    </source>
</evidence>
<sequence>MIQSKFNFRNISNMFWLNNSLFLFNFVFIILFCTIAMDSMNRRRRNMTTFLDKETIKKLEIIEFLVENNGIALDSTISTALAMDKRTLLKLIKLIQNDLLFFNVENKVTLEINHSNKEINITFKSNFTLSELNLQYHKKSLNYIITKDIFFQNFPNPHHWANENYLSTSTLVRRLKEYTEFLTQYELVYDRAQPDTISGSEHQIRYFYFIFFWETHTTLEWPFPSIEKNKLIHFFSENQEIFSYLSVIDLERFMYLISISIHRIQSNNMIDYKYIYEEIENYSVSYYEFEKIIRELLESFLGDFRNIDNELIFLYFISNIIGTFSMDSFKTIDVSFLTSSHSSLSVPAQSSLLWIDSFTKYFAVNLTPKQMLFLTTNLVSLHTQVLYFTGSINIYGSNNSNNYVQEKYLLASTTIKKFTEHLNKTTDFPFNIAEFTYLNTQYTLLTLDILKKKITPLNVCLFSSINNEFPEILKKELSYHIFFPLIITNEVLPETDLIIADFFIDKALAEGKKSFQWNNFPTKQDWGKLIHIIDLFYMHQLDLELNVLS</sequence>
<keyword evidence="3" id="KW-0472">Membrane</keyword>
<keyword evidence="1" id="KW-0805">Transcription regulation</keyword>
<dbReference type="AlphaFoldDB" id="A0AAW9K8F4"/>
<dbReference type="Pfam" id="PF05043">
    <property type="entry name" value="Mga"/>
    <property type="match status" value="1"/>
</dbReference>
<dbReference type="PANTHER" id="PTHR30185:SF18">
    <property type="entry name" value="TRANSCRIPTIONAL REGULATOR MTLR"/>
    <property type="match status" value="1"/>
</dbReference>
<dbReference type="InterPro" id="IPR050661">
    <property type="entry name" value="BglG_antiterminators"/>
</dbReference>
<dbReference type="PANTHER" id="PTHR30185">
    <property type="entry name" value="CRYPTIC BETA-GLUCOSIDE BGL OPERON ANTITERMINATOR"/>
    <property type="match status" value="1"/>
</dbReference>
<gene>
    <name evidence="5" type="ORF">RAK27_13905</name>
</gene>
<dbReference type="Proteomes" id="UP001290462">
    <property type="component" value="Unassembled WGS sequence"/>
</dbReference>
<dbReference type="EMBL" id="JAVBVO010000004">
    <property type="protein sequence ID" value="MDZ5759752.1"/>
    <property type="molecule type" value="Genomic_DNA"/>
</dbReference>
<evidence type="ECO:0000313" key="5">
    <source>
        <dbReference type="EMBL" id="MDZ5759752.1"/>
    </source>
</evidence>
<evidence type="ECO:0000256" key="2">
    <source>
        <dbReference type="ARBA" id="ARBA00023163"/>
    </source>
</evidence>
<reference evidence="5" key="1">
    <citation type="submission" date="2023-08" db="EMBL/GenBank/DDBJ databases">
        <title>Genomic characterization of piscicolin 126 produced by Carnobacterium maltaromaticum CM22 strain isolated from salmon (Salmo salar).</title>
        <authorList>
            <person name="Gonzalez-Gragera E."/>
            <person name="Garcia-Lopez J.D."/>
            <person name="Teso-Perez C."/>
            <person name="Gimenez-Hernandez I."/>
            <person name="Peralta-Sanchez J.M."/>
            <person name="Valdivia E."/>
            <person name="Montalban-Lopez M."/>
            <person name="Martin-Platero A.M."/>
            <person name="Banos A."/>
            <person name="Martinez-Bueno M."/>
        </authorList>
    </citation>
    <scope>NUCLEOTIDE SEQUENCE</scope>
    <source>
        <strain evidence="5">CM22</strain>
    </source>
</reference>
<proteinExistence type="predicted"/>
<accession>A0AAW9K8F4</accession>
<feature type="domain" description="Mga helix-turn-helix" evidence="4">
    <location>
        <begin position="126"/>
        <end position="212"/>
    </location>
</feature>
<keyword evidence="3" id="KW-1133">Transmembrane helix</keyword>